<organism evidence="2 3">
    <name type="scientific">Agrobacterium larrymoorei</name>
    <dbReference type="NCBI Taxonomy" id="160699"/>
    <lineage>
        <taxon>Bacteria</taxon>
        <taxon>Pseudomonadati</taxon>
        <taxon>Pseudomonadota</taxon>
        <taxon>Alphaproteobacteria</taxon>
        <taxon>Hyphomicrobiales</taxon>
        <taxon>Rhizobiaceae</taxon>
        <taxon>Rhizobium/Agrobacterium group</taxon>
        <taxon>Agrobacterium</taxon>
    </lineage>
</organism>
<dbReference type="EMBL" id="JAVIZC010000001">
    <property type="protein sequence ID" value="MDR6100568.1"/>
    <property type="molecule type" value="Genomic_DNA"/>
</dbReference>
<evidence type="ECO:0000313" key="3">
    <source>
        <dbReference type="Proteomes" id="UP001255601"/>
    </source>
</evidence>
<proteinExistence type="predicted"/>
<reference evidence="2" key="1">
    <citation type="submission" date="2023-08" db="EMBL/GenBank/DDBJ databases">
        <title>Functional and genomic diversity of the sorghum phyllosphere microbiome.</title>
        <authorList>
            <person name="Shade A."/>
        </authorList>
    </citation>
    <scope>NUCLEOTIDE SEQUENCE</scope>
    <source>
        <strain evidence="2">SORGH_AS_0974</strain>
    </source>
</reference>
<keyword evidence="1" id="KW-0732">Signal</keyword>
<feature type="signal peptide" evidence="1">
    <location>
        <begin position="1"/>
        <end position="21"/>
    </location>
</feature>
<evidence type="ECO:0000313" key="2">
    <source>
        <dbReference type="EMBL" id="MDR6100568.1"/>
    </source>
</evidence>
<name>A0AAJ2ERL7_9HYPH</name>
<accession>A0AAJ2ERL7</accession>
<dbReference type="RefSeq" id="WP_309769618.1">
    <property type="nucleotide sequence ID" value="NZ_JAVIZC010000001.1"/>
</dbReference>
<protein>
    <recommendedName>
        <fullName evidence="4">Lipoprotein</fullName>
    </recommendedName>
</protein>
<feature type="chain" id="PRO_5042511054" description="Lipoprotein" evidence="1">
    <location>
        <begin position="22"/>
        <end position="183"/>
    </location>
</feature>
<sequence>MKIKILAAGLAATLLSSCFQSEDPEVTKNKLLLTYQTLLGVDLDLALQDPAIRYEQGTLYVGTRGKDQGEFALSIRKDDPARCQIYVSVDGKSAMQSIDALARYTVNLNKVYLGKPDTVVNGAGFAFGRVAYEPSSIDGTGQLPLKTLGTKLGNVANGDVNSEKNLWLGRLAALQKLCPGRNG</sequence>
<dbReference type="AlphaFoldDB" id="A0AAJ2ERL7"/>
<evidence type="ECO:0000256" key="1">
    <source>
        <dbReference type="SAM" id="SignalP"/>
    </source>
</evidence>
<evidence type="ECO:0008006" key="4">
    <source>
        <dbReference type="Google" id="ProtNLM"/>
    </source>
</evidence>
<gene>
    <name evidence="2" type="ORF">QE369_000746</name>
</gene>
<comment type="caution">
    <text evidence="2">The sequence shown here is derived from an EMBL/GenBank/DDBJ whole genome shotgun (WGS) entry which is preliminary data.</text>
</comment>
<dbReference type="PROSITE" id="PS51257">
    <property type="entry name" value="PROKAR_LIPOPROTEIN"/>
    <property type="match status" value="1"/>
</dbReference>
<dbReference type="Proteomes" id="UP001255601">
    <property type="component" value="Unassembled WGS sequence"/>
</dbReference>